<evidence type="ECO:0000313" key="7">
    <source>
        <dbReference type="Proteomes" id="UP000708208"/>
    </source>
</evidence>
<evidence type="ECO:0000256" key="1">
    <source>
        <dbReference type="ARBA" id="ARBA00022574"/>
    </source>
</evidence>
<sequence>MLNICGIGRHWVVNQMTCGGKSYHAVSLKLRAKRLKLSFKESEWLCDCRSKKNYRNSQIMSESEDSSSFDDDSSGSSSDSQNEEEETQDVEDDGDDDVIKALKLAQMKKKAIRPPDIALDNVPCNFSFHPVEDLIVVSDYKGNTELYSYSNEANEKLKAVQHKDANTRDLKFNKKGDKLCALLNNKDLVLYHTDGLQVERTIKDSSEETGICLHVVDENILVVGDEDGHVQAWDKRMQGTAFSFKVAEDAISALISDEEGKVLVASSTEGTLSSIKVRAKKIQTQSEPYETDFNCMGVIKQNTKLAVGDSAGKVYLFNWGEYGYHSDVYPGHLDAVNCMIPITEKIIITGGDDGYLRAVHFYPMKFLGIVGKHKLAVESMDVCNDGHLIASISHDAILNFWNVSYFEDFIMPAEVKTSSKSTKSKDMKHNLPSSRQGNKSDFFQGLKE</sequence>
<evidence type="ECO:0000256" key="5">
    <source>
        <dbReference type="SAM" id="MobiDB-lite"/>
    </source>
</evidence>
<accession>A0A8J2KFJ6</accession>
<name>A0A8J2KFJ6_9HEXA</name>
<reference evidence="6" key="1">
    <citation type="submission" date="2021-06" db="EMBL/GenBank/DDBJ databases">
        <authorList>
            <person name="Hodson N. C."/>
            <person name="Mongue J. A."/>
            <person name="Jaron S. K."/>
        </authorList>
    </citation>
    <scope>NUCLEOTIDE SEQUENCE</scope>
</reference>
<comment type="caution">
    <text evidence="6">The sequence shown here is derived from an EMBL/GenBank/DDBJ whole genome shotgun (WGS) entry which is preliminary data.</text>
</comment>
<organism evidence="6 7">
    <name type="scientific">Allacma fusca</name>
    <dbReference type="NCBI Taxonomy" id="39272"/>
    <lineage>
        <taxon>Eukaryota</taxon>
        <taxon>Metazoa</taxon>
        <taxon>Ecdysozoa</taxon>
        <taxon>Arthropoda</taxon>
        <taxon>Hexapoda</taxon>
        <taxon>Collembola</taxon>
        <taxon>Symphypleona</taxon>
        <taxon>Sminthuridae</taxon>
        <taxon>Allacma</taxon>
    </lineage>
</organism>
<dbReference type="EMBL" id="CAJVCH010264030">
    <property type="protein sequence ID" value="CAG7734154.1"/>
    <property type="molecule type" value="Genomic_DNA"/>
</dbReference>
<dbReference type="Pfam" id="PF24796">
    <property type="entry name" value="WDR55"/>
    <property type="match status" value="1"/>
</dbReference>
<feature type="repeat" description="WD" evidence="4">
    <location>
        <begin position="370"/>
        <end position="404"/>
    </location>
</feature>
<feature type="region of interest" description="Disordered" evidence="5">
    <location>
        <begin position="57"/>
        <end position="95"/>
    </location>
</feature>
<dbReference type="PROSITE" id="PS00678">
    <property type="entry name" value="WD_REPEATS_1"/>
    <property type="match status" value="1"/>
</dbReference>
<feature type="compositionally biased region" description="Acidic residues" evidence="5">
    <location>
        <begin position="62"/>
        <end position="73"/>
    </location>
</feature>
<evidence type="ECO:0000256" key="2">
    <source>
        <dbReference type="ARBA" id="ARBA00022737"/>
    </source>
</evidence>
<gene>
    <name evidence="6" type="ORF">AFUS01_LOCUS22557</name>
</gene>
<dbReference type="InterPro" id="IPR050505">
    <property type="entry name" value="WDR55/POC1"/>
</dbReference>
<keyword evidence="2" id="KW-0677">Repeat</keyword>
<dbReference type="OrthoDB" id="2288928at2759"/>
<dbReference type="PROSITE" id="PS50082">
    <property type="entry name" value="WD_REPEATS_2"/>
    <property type="match status" value="1"/>
</dbReference>
<proteinExistence type="predicted"/>
<evidence type="ECO:0000256" key="4">
    <source>
        <dbReference type="PROSITE-ProRule" id="PRU00221"/>
    </source>
</evidence>
<protein>
    <recommendedName>
        <fullName evidence="3">WD repeat-containing protein 55 homolog</fullName>
    </recommendedName>
</protein>
<dbReference type="PANTHER" id="PTHR44019:SF20">
    <property type="entry name" value="WD REPEAT-CONTAINING PROTEIN 55"/>
    <property type="match status" value="1"/>
</dbReference>
<evidence type="ECO:0000313" key="6">
    <source>
        <dbReference type="EMBL" id="CAG7734154.1"/>
    </source>
</evidence>
<dbReference type="AlphaFoldDB" id="A0A8J2KFJ6"/>
<dbReference type="PANTHER" id="PTHR44019">
    <property type="entry name" value="WD REPEAT-CONTAINING PROTEIN 55"/>
    <property type="match status" value="1"/>
</dbReference>
<keyword evidence="7" id="KW-1185">Reference proteome</keyword>
<feature type="compositionally biased region" description="Polar residues" evidence="5">
    <location>
        <begin position="431"/>
        <end position="441"/>
    </location>
</feature>
<evidence type="ECO:0000256" key="3">
    <source>
        <dbReference type="ARBA" id="ARBA00023478"/>
    </source>
</evidence>
<dbReference type="SMART" id="SM00320">
    <property type="entry name" value="WD40"/>
    <property type="match status" value="5"/>
</dbReference>
<feature type="compositionally biased region" description="Acidic residues" evidence="5">
    <location>
        <begin position="81"/>
        <end position="95"/>
    </location>
</feature>
<dbReference type="Proteomes" id="UP000708208">
    <property type="component" value="Unassembled WGS sequence"/>
</dbReference>
<dbReference type="InterPro" id="IPR001680">
    <property type="entry name" value="WD40_rpt"/>
</dbReference>
<dbReference type="InterPro" id="IPR019775">
    <property type="entry name" value="WD40_repeat_CS"/>
</dbReference>
<feature type="region of interest" description="Disordered" evidence="5">
    <location>
        <begin position="418"/>
        <end position="448"/>
    </location>
</feature>
<keyword evidence="1 4" id="KW-0853">WD repeat</keyword>